<dbReference type="EMBL" id="QMKO01001483">
    <property type="protein sequence ID" value="RTG89771.1"/>
    <property type="molecule type" value="Genomic_DNA"/>
</dbReference>
<accession>A0A430QPZ9</accession>
<name>A0A430QPZ9_SCHBO</name>
<sequence>MLCCIPNAPATRRIKIDRYSIGNPINFRHIAHMGSSEISDNNVSSFEKLLAKIYLLHVSFHLIIYRGSPACNLDVTLYKPLSMSLNLVRLDILSIFSVFSVSYFTHLNIHFILSLKVCNSFGLLDQQSLPVHLKLIDLPNLSSNNNTSVSCGPLTPSSLCVSSTVSFTFTTQSPMSTTIAKSTKRNSLLDPNSVLHEPCKTTHVVMRHSTHLSNLKPESPRLDLSLPLPPPPPPPPPVNPANLRSMLQSS</sequence>
<comment type="caution">
    <text evidence="3">The sequence shown here is derived from an EMBL/GenBank/DDBJ whole genome shotgun (WGS) entry which is preliminary data.</text>
</comment>
<proteinExistence type="predicted"/>
<dbReference type="Proteomes" id="UP000290809">
    <property type="component" value="Unassembled WGS sequence"/>
</dbReference>
<dbReference type="PROSITE" id="PS50108">
    <property type="entry name" value="CRIB"/>
    <property type="match status" value="1"/>
</dbReference>
<evidence type="ECO:0000256" key="1">
    <source>
        <dbReference type="SAM" id="MobiDB-lite"/>
    </source>
</evidence>
<feature type="region of interest" description="Disordered" evidence="1">
    <location>
        <begin position="214"/>
        <end position="250"/>
    </location>
</feature>
<dbReference type="AlphaFoldDB" id="A0A430QPZ9"/>
<dbReference type="InterPro" id="IPR000095">
    <property type="entry name" value="CRIB_dom"/>
</dbReference>
<feature type="compositionally biased region" description="Pro residues" evidence="1">
    <location>
        <begin position="227"/>
        <end position="239"/>
    </location>
</feature>
<evidence type="ECO:0000313" key="3">
    <source>
        <dbReference type="EMBL" id="RTG89771.1"/>
    </source>
</evidence>
<keyword evidence="4" id="KW-1185">Reference proteome</keyword>
<evidence type="ECO:0000259" key="2">
    <source>
        <dbReference type="PROSITE" id="PS50108"/>
    </source>
</evidence>
<dbReference type="InterPro" id="IPR036936">
    <property type="entry name" value="CRIB_dom_sf"/>
</dbReference>
<gene>
    <name evidence="3" type="ORF">DC041_0003923</name>
</gene>
<organism evidence="3 4">
    <name type="scientific">Schistosoma bovis</name>
    <name type="common">Blood fluke</name>
    <dbReference type="NCBI Taxonomy" id="6184"/>
    <lineage>
        <taxon>Eukaryota</taxon>
        <taxon>Metazoa</taxon>
        <taxon>Spiralia</taxon>
        <taxon>Lophotrochozoa</taxon>
        <taxon>Platyhelminthes</taxon>
        <taxon>Trematoda</taxon>
        <taxon>Digenea</taxon>
        <taxon>Strigeidida</taxon>
        <taxon>Schistosomatoidea</taxon>
        <taxon>Schistosomatidae</taxon>
        <taxon>Schistosoma</taxon>
    </lineage>
</organism>
<evidence type="ECO:0000313" key="4">
    <source>
        <dbReference type="Proteomes" id="UP000290809"/>
    </source>
</evidence>
<dbReference type="Gene3D" id="3.90.810.10">
    <property type="entry name" value="CRIB domain"/>
    <property type="match status" value="1"/>
</dbReference>
<dbReference type="STRING" id="6184.A0A430QPZ9"/>
<reference evidence="3 4" key="1">
    <citation type="journal article" date="2019" name="PLoS Pathog.">
        <title>Genome sequence of the bovine parasite Schistosoma bovis Tanzania.</title>
        <authorList>
            <person name="Oey H."/>
            <person name="Zakrzewski M."/>
            <person name="Gobert G."/>
            <person name="Gravermann K."/>
            <person name="Stoye J."/>
            <person name="Jones M."/>
            <person name="Mcmanus D."/>
            <person name="Krause L."/>
        </authorList>
    </citation>
    <scope>NUCLEOTIDE SEQUENCE [LARGE SCALE GENOMIC DNA]</scope>
    <source>
        <strain evidence="3 4">TAN1997</strain>
    </source>
</reference>
<feature type="domain" description="CRIB" evidence="2">
    <location>
        <begin position="21"/>
        <end position="34"/>
    </location>
</feature>
<protein>
    <recommendedName>
        <fullName evidence="2">CRIB domain-containing protein</fullName>
    </recommendedName>
</protein>